<evidence type="ECO:0000313" key="2">
    <source>
        <dbReference type="EMBL" id="EAY26694.1"/>
    </source>
</evidence>
<feature type="transmembrane region" description="Helical" evidence="1">
    <location>
        <begin position="12"/>
        <end position="35"/>
    </location>
</feature>
<protein>
    <submittedName>
        <fullName evidence="2">Uncharacterized protein</fullName>
    </submittedName>
</protein>
<keyword evidence="1" id="KW-0472">Membrane</keyword>
<gene>
    <name evidence="2" type="ORF">M23134_02945</name>
</gene>
<dbReference type="Proteomes" id="UP000004095">
    <property type="component" value="Unassembled WGS sequence"/>
</dbReference>
<feature type="transmembrane region" description="Helical" evidence="1">
    <location>
        <begin position="181"/>
        <end position="201"/>
    </location>
</feature>
<proteinExistence type="predicted"/>
<sequence>MKIFSRNLLKWKLVYQSLPFAVGILLIKIGLVYFFNINGFFEIQEMRLVFTSGVFLIGFMLAGTLADYKESERIPGEIATALETIEETSVALAIKTNTSIKSVRWQVLEMSQMIYEWLYRKHSEQDVHQTLTEYNQTIHALEAAGGAPPIIGRLLIRLGDLRQLVTRTNVISKTGFLSTGYALLELLIVIVSVLLLLLHFQSTVSEIAIILVIELIYVYMYKLIVDIDDPFEYEEGKAQGAAEVTLFPIENYINRLNQRLEAEEPQRARKTVSQGSGVGT</sequence>
<dbReference type="RefSeq" id="WP_002700440.1">
    <property type="nucleotide sequence ID" value="NZ_AAWS01000031.1"/>
</dbReference>
<accession>A1ZSE6</accession>
<dbReference type="OrthoDB" id="5178527at2"/>
<dbReference type="AlphaFoldDB" id="A1ZSE6"/>
<feature type="transmembrane region" description="Helical" evidence="1">
    <location>
        <begin position="207"/>
        <end position="225"/>
    </location>
</feature>
<dbReference type="EMBL" id="AAWS01000031">
    <property type="protein sequence ID" value="EAY26694.1"/>
    <property type="molecule type" value="Genomic_DNA"/>
</dbReference>
<name>A1ZSE6_MICM2</name>
<keyword evidence="1" id="KW-1133">Transmembrane helix</keyword>
<organism evidence="2 3">
    <name type="scientific">Microscilla marina ATCC 23134</name>
    <dbReference type="NCBI Taxonomy" id="313606"/>
    <lineage>
        <taxon>Bacteria</taxon>
        <taxon>Pseudomonadati</taxon>
        <taxon>Bacteroidota</taxon>
        <taxon>Cytophagia</taxon>
        <taxon>Cytophagales</taxon>
        <taxon>Microscillaceae</taxon>
        <taxon>Microscilla</taxon>
    </lineage>
</organism>
<comment type="caution">
    <text evidence="2">The sequence shown here is derived from an EMBL/GenBank/DDBJ whole genome shotgun (WGS) entry which is preliminary data.</text>
</comment>
<evidence type="ECO:0000256" key="1">
    <source>
        <dbReference type="SAM" id="Phobius"/>
    </source>
</evidence>
<feature type="transmembrane region" description="Helical" evidence="1">
    <location>
        <begin position="47"/>
        <end position="66"/>
    </location>
</feature>
<reference evidence="2 3" key="1">
    <citation type="submission" date="2007-01" db="EMBL/GenBank/DDBJ databases">
        <authorList>
            <person name="Haygood M."/>
            <person name="Podell S."/>
            <person name="Anderson C."/>
            <person name="Hopkinson B."/>
            <person name="Roe K."/>
            <person name="Barbeau K."/>
            <person name="Gaasterland T."/>
            <person name="Ferriera S."/>
            <person name="Johnson J."/>
            <person name="Kravitz S."/>
            <person name="Beeson K."/>
            <person name="Sutton G."/>
            <person name="Rogers Y.-H."/>
            <person name="Friedman R."/>
            <person name="Frazier M."/>
            <person name="Venter J.C."/>
        </authorList>
    </citation>
    <scope>NUCLEOTIDE SEQUENCE [LARGE SCALE GENOMIC DNA]</scope>
    <source>
        <strain evidence="2 3">ATCC 23134</strain>
    </source>
</reference>
<keyword evidence="3" id="KW-1185">Reference proteome</keyword>
<dbReference type="eggNOG" id="ENOG5032ZXH">
    <property type="taxonomic scope" value="Bacteria"/>
</dbReference>
<keyword evidence="1" id="KW-0812">Transmembrane</keyword>
<evidence type="ECO:0000313" key="3">
    <source>
        <dbReference type="Proteomes" id="UP000004095"/>
    </source>
</evidence>